<evidence type="ECO:0000256" key="1">
    <source>
        <dbReference type="ARBA" id="ARBA00022801"/>
    </source>
</evidence>
<keyword evidence="4" id="KW-0732">Signal</keyword>
<keyword evidence="1 6" id="KW-0378">Hydrolase</keyword>
<dbReference type="SUPFAM" id="SSF53474">
    <property type="entry name" value="alpha/beta-Hydrolases"/>
    <property type="match status" value="1"/>
</dbReference>
<dbReference type="PANTHER" id="PTHR10272:SF0">
    <property type="entry name" value="PLATELET-ACTIVATING FACTOR ACETYLHYDROLASE"/>
    <property type="match status" value="1"/>
</dbReference>
<protein>
    <submittedName>
        <fullName evidence="6">Dienelactone hydrolase-like protein</fullName>
    </submittedName>
</protein>
<name>A6VUH2_MARMS</name>
<dbReference type="InterPro" id="IPR029058">
    <property type="entry name" value="AB_hydrolase_fold"/>
</dbReference>
<dbReference type="Gene3D" id="3.40.50.1820">
    <property type="entry name" value="alpha/beta hydrolase"/>
    <property type="match status" value="1"/>
</dbReference>
<dbReference type="STRING" id="400668.Mmwyl1_1172"/>
<reference evidence="6" key="1">
    <citation type="submission" date="2007-06" db="EMBL/GenBank/DDBJ databases">
        <title>Complete sequence of Marinomonas sp. MWYL1.</title>
        <authorList>
            <consortium name="US DOE Joint Genome Institute"/>
            <person name="Copeland A."/>
            <person name="Lucas S."/>
            <person name="Lapidus A."/>
            <person name="Barry K."/>
            <person name="Glavina del Rio T."/>
            <person name="Dalin E."/>
            <person name="Tice H."/>
            <person name="Pitluck S."/>
            <person name="Kiss H."/>
            <person name="Brettin T."/>
            <person name="Bruce D."/>
            <person name="Detter J.C."/>
            <person name="Han C."/>
            <person name="Schmutz J."/>
            <person name="Larimer F."/>
            <person name="Land M."/>
            <person name="Hauser L."/>
            <person name="Kyrpides N."/>
            <person name="Kim E."/>
            <person name="Johnston A.W.B."/>
            <person name="Todd J.D."/>
            <person name="Rogers R."/>
            <person name="Wexler M."/>
            <person name="Bond P.L."/>
            <person name="Li Y."/>
            <person name="Richardson P."/>
        </authorList>
    </citation>
    <scope>NUCLEOTIDE SEQUENCE [LARGE SCALE GENOMIC DNA]</scope>
    <source>
        <strain evidence="6">MWYL1</strain>
    </source>
</reference>
<evidence type="ECO:0000256" key="4">
    <source>
        <dbReference type="SAM" id="SignalP"/>
    </source>
</evidence>
<dbReference type="GO" id="GO:0016042">
    <property type="term" value="P:lipid catabolic process"/>
    <property type="evidence" value="ECO:0007669"/>
    <property type="project" value="UniProtKB-KW"/>
</dbReference>
<evidence type="ECO:0000256" key="2">
    <source>
        <dbReference type="ARBA" id="ARBA00022963"/>
    </source>
</evidence>
<gene>
    <name evidence="6" type="ordered locus">Mmwyl1_1172</name>
</gene>
<feature type="chain" id="PRO_5002704268" evidence="4">
    <location>
        <begin position="27"/>
        <end position="449"/>
    </location>
</feature>
<dbReference type="EMBL" id="CP000749">
    <property type="protein sequence ID" value="ABR70101.1"/>
    <property type="molecule type" value="Genomic_DNA"/>
</dbReference>
<organism evidence="6">
    <name type="scientific">Marinomonas sp. (strain MWYL1)</name>
    <dbReference type="NCBI Taxonomy" id="400668"/>
    <lineage>
        <taxon>Bacteria</taxon>
        <taxon>Pseudomonadati</taxon>
        <taxon>Pseudomonadota</taxon>
        <taxon>Gammaproteobacteria</taxon>
        <taxon>Oceanospirillales</taxon>
        <taxon>Oceanospirillaceae</taxon>
        <taxon>Marinomonas</taxon>
    </lineage>
</organism>
<keyword evidence="2" id="KW-0442">Lipid degradation</keyword>
<dbReference type="eggNOG" id="COG4188">
    <property type="taxonomic scope" value="Bacteria"/>
</dbReference>
<dbReference type="KEGG" id="mmw:Mmwyl1_1172"/>
<keyword evidence="3" id="KW-0443">Lipid metabolism</keyword>
<accession>A6VUH2</accession>
<dbReference type="OrthoDB" id="9814760at2"/>
<dbReference type="GO" id="GO:0003847">
    <property type="term" value="F:1-alkyl-2-acetylglycerophosphocholine esterase activity"/>
    <property type="evidence" value="ECO:0007669"/>
    <property type="project" value="TreeGrafter"/>
</dbReference>
<feature type="domain" description="PET hydrolase/cutinase-like" evidence="5">
    <location>
        <begin position="125"/>
        <end position="230"/>
    </location>
</feature>
<feature type="signal peptide" evidence="4">
    <location>
        <begin position="1"/>
        <end position="26"/>
    </location>
</feature>
<dbReference type="Pfam" id="PF12740">
    <property type="entry name" value="PETase"/>
    <property type="match status" value="1"/>
</dbReference>
<proteinExistence type="predicted"/>
<evidence type="ECO:0000313" key="6">
    <source>
        <dbReference type="EMBL" id="ABR70101.1"/>
    </source>
</evidence>
<evidence type="ECO:0000259" key="5">
    <source>
        <dbReference type="Pfam" id="PF12740"/>
    </source>
</evidence>
<dbReference type="AlphaFoldDB" id="A6VUH2"/>
<dbReference type="InterPro" id="IPR041127">
    <property type="entry name" value="PET_hydrolase/cutinase-like"/>
</dbReference>
<evidence type="ECO:0000256" key="3">
    <source>
        <dbReference type="ARBA" id="ARBA00023098"/>
    </source>
</evidence>
<dbReference type="HOGENOM" id="CLU_627961_0_0_6"/>
<sequence>MMINKPMTRCALTLLVASCIPFSALRAENRIDTIRADAPELAAYGEQTVGVRQLDFIHKNQIDILNTDINRKEGDAFPYYDRPLTVEVWYPAQANSSGSRVLKAYMRDGKTLVDLHGKAILGAKPASTKQAFPLVIMSHGYPGNRFLMSPIAENIASKGYVVVSIDHTDSTYSTLSKVSSSLVNRTKDQLFVLDQISQLAKDKTSFLYNLVDADNTGIIGYSMGGYGTVVTVGGGLTQYALDQREGLFSTPKGTLDQYLSGSKKYLALADQRIKTAVTFAPAGMKRHFMDSNTTKGIRVPMLFIAGSEDDVVGYEEGVRALWKSASGVDRSLLTFEYANHNAGAPMAPPKEANVMSPDLGFNLSMHYLDPVWDNVRMNNISTHFITAWLGRYLKQDATMSSYFDLVPVSNDGKWSKDKNGMDKPDNTYWKGFPNRSASGLKLESLKAGS</sequence>
<dbReference type="PANTHER" id="PTHR10272">
    <property type="entry name" value="PLATELET-ACTIVATING FACTOR ACETYLHYDROLASE"/>
    <property type="match status" value="1"/>
</dbReference>